<gene>
    <name evidence="1" type="ORF">SAMN05660918_2893</name>
</gene>
<dbReference type="RefSeq" id="WP_091315416.1">
    <property type="nucleotide sequence ID" value="NZ_CBCSJU010000009.1"/>
</dbReference>
<accession>A0A1H6XQQ2</accession>
<dbReference type="STRING" id="402734.SAMN05660918_2893"/>
<name>A0A1H6XQQ2_9FLAO</name>
<evidence type="ECO:0000313" key="1">
    <source>
        <dbReference type="EMBL" id="SEJ29914.1"/>
    </source>
</evidence>
<protein>
    <recommendedName>
        <fullName evidence="3">Lipoprotein</fullName>
    </recommendedName>
</protein>
<dbReference type="AlphaFoldDB" id="A0A1H6XQQ2"/>
<reference evidence="2" key="1">
    <citation type="submission" date="2016-10" db="EMBL/GenBank/DDBJ databases">
        <authorList>
            <person name="Varghese N."/>
            <person name="Submissions S."/>
        </authorList>
    </citation>
    <scope>NUCLEOTIDE SEQUENCE [LARGE SCALE GENOMIC DNA]</scope>
    <source>
        <strain evidence="2">DSM 17934</strain>
    </source>
</reference>
<dbReference type="OrthoDB" id="1100498at2"/>
<dbReference type="Proteomes" id="UP000199702">
    <property type="component" value="Unassembled WGS sequence"/>
</dbReference>
<organism evidence="1 2">
    <name type="scientific">Flavobacterium terrigena</name>
    <dbReference type="NCBI Taxonomy" id="402734"/>
    <lineage>
        <taxon>Bacteria</taxon>
        <taxon>Pseudomonadati</taxon>
        <taxon>Bacteroidota</taxon>
        <taxon>Flavobacteriia</taxon>
        <taxon>Flavobacteriales</taxon>
        <taxon>Flavobacteriaceae</taxon>
        <taxon>Flavobacterium</taxon>
    </lineage>
</organism>
<evidence type="ECO:0008006" key="3">
    <source>
        <dbReference type="Google" id="ProtNLM"/>
    </source>
</evidence>
<dbReference type="PROSITE" id="PS51257">
    <property type="entry name" value="PROKAR_LIPOPROTEIN"/>
    <property type="match status" value="1"/>
</dbReference>
<sequence>MNKLICFIFLIFVFSCKNIDQSNEDNIIKTETIESKSVKIIEPKKENIVYKPDIDWQENFGLTHDIDKDSIWKKPVRFYVDNPNCDKTAIGFYFGKFRPRDTPETSKVLQLAVSDDTNLRPFYRWILNKTIEIQDGALGEFTGVPARKYTEKFPNEFFEYMDIDPSGEKYSNWYNSILYSGSYEDDDIKKSEVIRQNLIKTMKSNCKNCNQKMNKRIEKFALDCFPESEK</sequence>
<dbReference type="EMBL" id="FNYA01000009">
    <property type="protein sequence ID" value="SEJ29914.1"/>
    <property type="molecule type" value="Genomic_DNA"/>
</dbReference>
<evidence type="ECO:0000313" key="2">
    <source>
        <dbReference type="Proteomes" id="UP000199702"/>
    </source>
</evidence>
<proteinExistence type="predicted"/>
<keyword evidence="2" id="KW-1185">Reference proteome</keyword>